<feature type="region of interest" description="Disordered" evidence="9">
    <location>
        <begin position="1"/>
        <end position="20"/>
    </location>
</feature>
<evidence type="ECO:0000256" key="7">
    <source>
        <dbReference type="ARBA" id="ARBA00023242"/>
    </source>
</evidence>
<evidence type="ECO:0000256" key="9">
    <source>
        <dbReference type="SAM" id="MobiDB-lite"/>
    </source>
</evidence>
<gene>
    <name evidence="11" type="ORF">ILEXP_LOCUS44817</name>
</gene>
<keyword evidence="2" id="KW-0479">Metal-binding</keyword>
<evidence type="ECO:0000256" key="2">
    <source>
        <dbReference type="ARBA" id="ARBA00022723"/>
    </source>
</evidence>
<feature type="region of interest" description="Disordered" evidence="9">
    <location>
        <begin position="76"/>
        <end position="96"/>
    </location>
</feature>
<dbReference type="PROSITE" id="PS00028">
    <property type="entry name" value="ZINC_FINGER_C2H2_1"/>
    <property type="match status" value="1"/>
</dbReference>
<comment type="subcellular location">
    <subcellularLocation>
        <location evidence="1">Nucleus</location>
    </subcellularLocation>
</comment>
<evidence type="ECO:0000256" key="4">
    <source>
        <dbReference type="ARBA" id="ARBA00022833"/>
    </source>
</evidence>
<evidence type="ECO:0000313" key="11">
    <source>
        <dbReference type="EMBL" id="CAK9175023.1"/>
    </source>
</evidence>
<dbReference type="GO" id="GO:0005634">
    <property type="term" value="C:nucleus"/>
    <property type="evidence" value="ECO:0007669"/>
    <property type="project" value="UniProtKB-SubCell"/>
</dbReference>
<dbReference type="InterPro" id="IPR036236">
    <property type="entry name" value="Znf_C2H2_sf"/>
</dbReference>
<name>A0ABC8U4L2_9AQUA</name>
<keyword evidence="12" id="KW-1185">Reference proteome</keyword>
<dbReference type="AlphaFoldDB" id="A0ABC8U4L2"/>
<reference evidence="11 12" key="1">
    <citation type="submission" date="2024-02" db="EMBL/GenBank/DDBJ databases">
        <authorList>
            <person name="Vignale AGUSTIN F."/>
            <person name="Sosa J E."/>
            <person name="Modenutti C."/>
        </authorList>
    </citation>
    <scope>NUCLEOTIDE SEQUENCE [LARGE SCALE GENOMIC DNA]</scope>
</reference>
<dbReference type="GO" id="GO:0008270">
    <property type="term" value="F:zinc ion binding"/>
    <property type="evidence" value="ECO:0007669"/>
    <property type="project" value="UniProtKB-KW"/>
</dbReference>
<proteinExistence type="predicted"/>
<sequence>MDKNTVKNHSMGTGRPMKDINNHHKVKDLWDCSSGSHGEEAFLSGFSWPPRFYTCSFCKREFKSAQALGGHMNVHRRDRARLRQSPPRDGQFSVLNLDLDPNPSLYSNPKPNFSSSLQSSSPSTMFPPFTSSLPPLVSPSLSYLSSPSSASPTEIRHHLSPTGEDYRKIKSTKTLFGVGEINGLRDEKECKIAKKAEIVRLDLEIGLLNDSEEDLDLELRLGYS</sequence>
<keyword evidence="5" id="KW-0805">Transcription regulation</keyword>
<comment type="caution">
    <text evidence="11">The sequence shown here is derived from an EMBL/GenBank/DDBJ whole genome shotgun (WGS) entry which is preliminary data.</text>
</comment>
<evidence type="ECO:0000256" key="5">
    <source>
        <dbReference type="ARBA" id="ARBA00023015"/>
    </source>
</evidence>
<dbReference type="EMBL" id="CAUOFW020006514">
    <property type="protein sequence ID" value="CAK9175023.1"/>
    <property type="molecule type" value="Genomic_DNA"/>
</dbReference>
<accession>A0ABC8U4L2</accession>
<evidence type="ECO:0000313" key="12">
    <source>
        <dbReference type="Proteomes" id="UP001642360"/>
    </source>
</evidence>
<dbReference type="PANTHER" id="PTHR45801">
    <property type="entry name" value="OS07G0101800 PROTEIN"/>
    <property type="match status" value="1"/>
</dbReference>
<keyword evidence="6" id="KW-0804">Transcription</keyword>
<evidence type="ECO:0000259" key="10">
    <source>
        <dbReference type="PROSITE" id="PS50157"/>
    </source>
</evidence>
<evidence type="ECO:0000256" key="6">
    <source>
        <dbReference type="ARBA" id="ARBA00023163"/>
    </source>
</evidence>
<dbReference type="PANTHER" id="PTHR45801:SF107">
    <property type="entry name" value="TRANSCRIPTIONAL REGULATOR SUPERMAN-LIKE"/>
    <property type="match status" value="1"/>
</dbReference>
<keyword evidence="4" id="KW-0862">Zinc</keyword>
<dbReference type="SMART" id="SM00355">
    <property type="entry name" value="ZnF_C2H2"/>
    <property type="match status" value="1"/>
</dbReference>
<dbReference type="Proteomes" id="UP001642360">
    <property type="component" value="Unassembled WGS sequence"/>
</dbReference>
<dbReference type="InterPro" id="IPR013087">
    <property type="entry name" value="Znf_C2H2_type"/>
</dbReference>
<feature type="domain" description="C2H2-type" evidence="10">
    <location>
        <begin position="53"/>
        <end position="80"/>
    </location>
</feature>
<dbReference type="SUPFAM" id="SSF57667">
    <property type="entry name" value="beta-beta-alpha zinc fingers"/>
    <property type="match status" value="1"/>
</dbReference>
<dbReference type="Gene3D" id="3.30.160.60">
    <property type="entry name" value="Classic Zinc Finger"/>
    <property type="match status" value="1"/>
</dbReference>
<protein>
    <recommendedName>
        <fullName evidence="10">C2H2-type domain-containing protein</fullName>
    </recommendedName>
</protein>
<evidence type="ECO:0000256" key="1">
    <source>
        <dbReference type="ARBA" id="ARBA00004123"/>
    </source>
</evidence>
<evidence type="ECO:0000256" key="8">
    <source>
        <dbReference type="PROSITE-ProRule" id="PRU00042"/>
    </source>
</evidence>
<dbReference type="Pfam" id="PF13912">
    <property type="entry name" value="zf-C2H2_6"/>
    <property type="match status" value="1"/>
</dbReference>
<evidence type="ECO:0000256" key="3">
    <source>
        <dbReference type="ARBA" id="ARBA00022771"/>
    </source>
</evidence>
<keyword evidence="3 8" id="KW-0863">Zinc-finger</keyword>
<dbReference type="InterPro" id="IPR052426">
    <property type="entry name" value="Plant_dev_regulator"/>
</dbReference>
<keyword evidence="7" id="KW-0539">Nucleus</keyword>
<dbReference type="PROSITE" id="PS50157">
    <property type="entry name" value="ZINC_FINGER_C2H2_2"/>
    <property type="match status" value="1"/>
</dbReference>
<organism evidence="11 12">
    <name type="scientific">Ilex paraguariensis</name>
    <name type="common">yerba mate</name>
    <dbReference type="NCBI Taxonomy" id="185542"/>
    <lineage>
        <taxon>Eukaryota</taxon>
        <taxon>Viridiplantae</taxon>
        <taxon>Streptophyta</taxon>
        <taxon>Embryophyta</taxon>
        <taxon>Tracheophyta</taxon>
        <taxon>Spermatophyta</taxon>
        <taxon>Magnoliopsida</taxon>
        <taxon>eudicotyledons</taxon>
        <taxon>Gunneridae</taxon>
        <taxon>Pentapetalae</taxon>
        <taxon>asterids</taxon>
        <taxon>campanulids</taxon>
        <taxon>Aquifoliales</taxon>
        <taxon>Aquifoliaceae</taxon>
        <taxon>Ilex</taxon>
    </lineage>
</organism>